<dbReference type="GeneID" id="18917029"/>
<evidence type="ECO:0000313" key="4">
    <source>
        <dbReference type="Proteomes" id="UP000008370"/>
    </source>
</evidence>
<name>K5W5W4_PHACS</name>
<dbReference type="EMBL" id="JH930473">
    <property type="protein sequence ID" value="EKM54334.1"/>
    <property type="molecule type" value="Genomic_DNA"/>
</dbReference>
<accession>K5W5W4</accession>
<feature type="region of interest" description="Disordered" evidence="1">
    <location>
        <begin position="120"/>
        <end position="141"/>
    </location>
</feature>
<sequence length="319" mass="35619">MSTDISFPAPVGGVPFERDFGPSVLFATLYAILVIAGIYRFARTTTRTLVRLGTFAFAVERIVIWSLRAKQAKTPAEDLDRNLTIYWQMTFAIGYISLHADTITLLRCLFVRTTRGISPKDQTPLESDRESPEPAGPYGGYAMPVDEDQPDTRFWYRRAFGALALLTWVPIIIGIVMGYNYVQAETNAEKAQNVQTLRYAVSAIVFVFLLVLQAFSLFGLLYVRRIQRTGVLLGFVISTVLIIIPLYHFVVMHNWTTSLTSMALGSQNTAGEKAAFYIFQALPEVAAAALLMVPNIRELFSTGMWGDRSTDSSRDENKA</sequence>
<feature type="transmembrane region" description="Helical" evidence="2">
    <location>
        <begin position="274"/>
        <end position="293"/>
    </location>
</feature>
<keyword evidence="2" id="KW-0812">Transmembrane</keyword>
<reference evidence="3 4" key="1">
    <citation type="journal article" date="2012" name="BMC Genomics">
        <title>Comparative genomics of the white-rot fungi, Phanerochaete carnosa and P. chrysosporium, to elucidate the genetic basis of the distinct wood types they colonize.</title>
        <authorList>
            <person name="Suzuki H."/>
            <person name="MacDonald J."/>
            <person name="Syed K."/>
            <person name="Salamov A."/>
            <person name="Hori C."/>
            <person name="Aerts A."/>
            <person name="Henrissat B."/>
            <person name="Wiebenga A."/>
            <person name="vanKuyk P.A."/>
            <person name="Barry K."/>
            <person name="Lindquist E."/>
            <person name="LaButti K."/>
            <person name="Lapidus A."/>
            <person name="Lucas S."/>
            <person name="Coutinho P."/>
            <person name="Gong Y."/>
            <person name="Samejima M."/>
            <person name="Mahadevan R."/>
            <person name="Abou-Zaid M."/>
            <person name="de Vries R.P."/>
            <person name="Igarashi K."/>
            <person name="Yadav J.S."/>
            <person name="Grigoriev I.V."/>
            <person name="Master E.R."/>
        </authorList>
    </citation>
    <scope>NUCLEOTIDE SEQUENCE [LARGE SCALE GENOMIC DNA]</scope>
    <source>
        <strain evidence="3 4">HHB-10118-sp</strain>
    </source>
</reference>
<feature type="transmembrane region" description="Helical" evidence="2">
    <location>
        <begin position="49"/>
        <end position="67"/>
    </location>
</feature>
<dbReference type="InParanoid" id="K5W5W4"/>
<feature type="transmembrane region" description="Helical" evidence="2">
    <location>
        <begin position="230"/>
        <end position="250"/>
    </location>
</feature>
<feature type="transmembrane region" description="Helical" evidence="2">
    <location>
        <begin position="199"/>
        <end position="223"/>
    </location>
</feature>
<evidence type="ECO:0000256" key="1">
    <source>
        <dbReference type="SAM" id="MobiDB-lite"/>
    </source>
</evidence>
<feature type="transmembrane region" description="Helical" evidence="2">
    <location>
        <begin position="20"/>
        <end position="42"/>
    </location>
</feature>
<dbReference type="RefSeq" id="XP_007397032.1">
    <property type="nucleotide sequence ID" value="XM_007396970.1"/>
</dbReference>
<dbReference type="AlphaFoldDB" id="K5W5W4"/>
<keyword evidence="2" id="KW-1133">Transmembrane helix</keyword>
<dbReference type="HOGENOM" id="CLU_060803_0_0_1"/>
<dbReference type="KEGG" id="pco:PHACADRAFT_258120"/>
<dbReference type="OrthoDB" id="2562239at2759"/>
<feature type="transmembrane region" description="Helical" evidence="2">
    <location>
        <begin position="87"/>
        <end position="110"/>
    </location>
</feature>
<protein>
    <submittedName>
        <fullName evidence="3">Uncharacterized protein</fullName>
    </submittedName>
</protein>
<dbReference type="Proteomes" id="UP000008370">
    <property type="component" value="Unassembled WGS sequence"/>
</dbReference>
<keyword evidence="2" id="KW-0472">Membrane</keyword>
<feature type="transmembrane region" description="Helical" evidence="2">
    <location>
        <begin position="159"/>
        <end position="179"/>
    </location>
</feature>
<keyword evidence="4" id="KW-1185">Reference proteome</keyword>
<proteinExistence type="predicted"/>
<evidence type="ECO:0000313" key="3">
    <source>
        <dbReference type="EMBL" id="EKM54334.1"/>
    </source>
</evidence>
<gene>
    <name evidence="3" type="ORF">PHACADRAFT_258120</name>
</gene>
<evidence type="ECO:0000256" key="2">
    <source>
        <dbReference type="SAM" id="Phobius"/>
    </source>
</evidence>
<organism evidence="3 4">
    <name type="scientific">Phanerochaete carnosa (strain HHB-10118-sp)</name>
    <name type="common">White-rot fungus</name>
    <name type="synonym">Peniophora carnosa</name>
    <dbReference type="NCBI Taxonomy" id="650164"/>
    <lineage>
        <taxon>Eukaryota</taxon>
        <taxon>Fungi</taxon>
        <taxon>Dikarya</taxon>
        <taxon>Basidiomycota</taxon>
        <taxon>Agaricomycotina</taxon>
        <taxon>Agaricomycetes</taxon>
        <taxon>Polyporales</taxon>
        <taxon>Phanerochaetaceae</taxon>
        <taxon>Phanerochaete</taxon>
    </lineage>
</organism>